<reference evidence="2" key="1">
    <citation type="journal article" date="2019" name="Int. J. Syst. Evol. Microbiol.">
        <title>The Global Catalogue of Microorganisms (GCM) 10K type strain sequencing project: providing services to taxonomists for standard genome sequencing and annotation.</title>
        <authorList>
            <consortium name="The Broad Institute Genomics Platform"/>
            <consortium name="The Broad Institute Genome Sequencing Center for Infectious Disease"/>
            <person name="Wu L."/>
            <person name="Ma J."/>
        </authorList>
    </citation>
    <scope>NUCLEOTIDE SEQUENCE [LARGE SCALE GENOMIC DNA]</scope>
    <source>
        <strain evidence="2">JCM 17106</strain>
    </source>
</reference>
<gene>
    <name evidence="1" type="ORF">GCM10022393_31840</name>
</gene>
<organism evidence="1 2">
    <name type="scientific">Aquimarina addita</name>
    <dbReference type="NCBI Taxonomy" id="870485"/>
    <lineage>
        <taxon>Bacteria</taxon>
        <taxon>Pseudomonadati</taxon>
        <taxon>Bacteroidota</taxon>
        <taxon>Flavobacteriia</taxon>
        <taxon>Flavobacteriales</taxon>
        <taxon>Flavobacteriaceae</taxon>
        <taxon>Aquimarina</taxon>
    </lineage>
</organism>
<dbReference type="Proteomes" id="UP001500459">
    <property type="component" value="Unassembled WGS sequence"/>
</dbReference>
<accession>A0ABP6UNU9</accession>
<name>A0ABP6UNU9_9FLAO</name>
<evidence type="ECO:0000313" key="2">
    <source>
        <dbReference type="Proteomes" id="UP001500459"/>
    </source>
</evidence>
<dbReference type="RefSeq" id="WP_344929128.1">
    <property type="nucleotide sequence ID" value="NZ_BAABCW010000015.1"/>
</dbReference>
<keyword evidence="2" id="KW-1185">Reference proteome</keyword>
<protein>
    <submittedName>
        <fullName evidence="1">Uncharacterized protein</fullName>
    </submittedName>
</protein>
<evidence type="ECO:0000313" key="1">
    <source>
        <dbReference type="EMBL" id="GAA3515537.1"/>
    </source>
</evidence>
<comment type="caution">
    <text evidence="1">The sequence shown here is derived from an EMBL/GenBank/DDBJ whole genome shotgun (WGS) entry which is preliminary data.</text>
</comment>
<dbReference type="EMBL" id="BAABCW010000015">
    <property type="protein sequence ID" value="GAA3515537.1"/>
    <property type="molecule type" value="Genomic_DNA"/>
</dbReference>
<sequence>MPKIWVTISKLDVQVPNLFWNHRNYSENKVFDNILRFKMASQLDTFIKLSMKIKATDFLVRLFGILFAFGERNGKARG</sequence>
<proteinExistence type="predicted"/>